<organism evidence="3 4">
    <name type="scientific">Hymenobacter edaphi</name>
    <dbReference type="NCBI Taxonomy" id="2211146"/>
    <lineage>
        <taxon>Bacteria</taxon>
        <taxon>Pseudomonadati</taxon>
        <taxon>Bacteroidota</taxon>
        <taxon>Cytophagia</taxon>
        <taxon>Cytophagales</taxon>
        <taxon>Hymenobacteraceae</taxon>
        <taxon>Hymenobacter</taxon>
    </lineage>
</organism>
<accession>A0A328B762</accession>
<name>A0A328B762_9BACT</name>
<reference evidence="4" key="1">
    <citation type="submission" date="2018-05" db="EMBL/GenBank/DDBJ databases">
        <authorList>
            <person name="Nie L."/>
        </authorList>
    </citation>
    <scope>NUCLEOTIDE SEQUENCE [LARGE SCALE GENOMIC DNA]</scope>
    <source>
        <strain evidence="4">NL</strain>
    </source>
</reference>
<feature type="region of interest" description="Disordered" evidence="1">
    <location>
        <begin position="22"/>
        <end position="123"/>
    </location>
</feature>
<sequence>MTSNKLVLGLAAVATLALASCSAEPSDWRGDKKVSVDSVPPGTRDTEYFDHATDAPSQHKGGAVAEPISQNHDAPQTLDAAAGKHDVMSAEQTTSANAEEAAAENTATEHDLGDKPGEVQKEN</sequence>
<dbReference type="RefSeq" id="WP_111480506.1">
    <property type="nucleotide sequence ID" value="NZ_QHKM01000012.1"/>
</dbReference>
<feature type="signal peptide" evidence="2">
    <location>
        <begin position="1"/>
        <end position="19"/>
    </location>
</feature>
<feature type="compositionally biased region" description="Basic and acidic residues" evidence="1">
    <location>
        <begin position="26"/>
        <end position="35"/>
    </location>
</feature>
<evidence type="ECO:0000256" key="2">
    <source>
        <dbReference type="SAM" id="SignalP"/>
    </source>
</evidence>
<keyword evidence="4" id="KW-1185">Reference proteome</keyword>
<dbReference type="Proteomes" id="UP000248553">
    <property type="component" value="Unassembled WGS sequence"/>
</dbReference>
<feature type="chain" id="PRO_5016317257" description="Lipoprotein" evidence="2">
    <location>
        <begin position="20"/>
        <end position="123"/>
    </location>
</feature>
<evidence type="ECO:0000256" key="1">
    <source>
        <dbReference type="SAM" id="MobiDB-lite"/>
    </source>
</evidence>
<dbReference type="PROSITE" id="PS51257">
    <property type="entry name" value="PROKAR_LIPOPROTEIN"/>
    <property type="match status" value="1"/>
</dbReference>
<comment type="caution">
    <text evidence="3">The sequence shown here is derived from an EMBL/GenBank/DDBJ whole genome shotgun (WGS) entry which is preliminary data.</text>
</comment>
<feature type="compositionally biased region" description="Low complexity" evidence="1">
    <location>
        <begin position="89"/>
        <end position="106"/>
    </location>
</feature>
<feature type="compositionally biased region" description="Basic and acidic residues" evidence="1">
    <location>
        <begin position="107"/>
        <end position="123"/>
    </location>
</feature>
<evidence type="ECO:0000313" key="3">
    <source>
        <dbReference type="EMBL" id="RAK62709.1"/>
    </source>
</evidence>
<feature type="compositionally biased region" description="Basic and acidic residues" evidence="1">
    <location>
        <begin position="44"/>
        <end position="53"/>
    </location>
</feature>
<gene>
    <name evidence="3" type="ORF">DLM85_22850</name>
</gene>
<dbReference type="EMBL" id="QHKM01000012">
    <property type="protein sequence ID" value="RAK62709.1"/>
    <property type="molecule type" value="Genomic_DNA"/>
</dbReference>
<evidence type="ECO:0000313" key="4">
    <source>
        <dbReference type="Proteomes" id="UP000248553"/>
    </source>
</evidence>
<keyword evidence="2" id="KW-0732">Signal</keyword>
<proteinExistence type="predicted"/>
<dbReference type="AlphaFoldDB" id="A0A328B762"/>
<evidence type="ECO:0008006" key="5">
    <source>
        <dbReference type="Google" id="ProtNLM"/>
    </source>
</evidence>
<dbReference type="OrthoDB" id="887022at2"/>
<protein>
    <recommendedName>
        <fullName evidence="5">Lipoprotein</fullName>
    </recommendedName>
</protein>